<dbReference type="PANTHER" id="PTHR43820">
    <property type="entry name" value="HIGH-AFFINITY BRANCHED-CHAIN AMINO ACID TRANSPORT ATP-BINDING PROTEIN LIVF"/>
    <property type="match status" value="1"/>
</dbReference>
<reference evidence="7" key="1">
    <citation type="journal article" date="2019" name="Int. J. Syst. Evol. Microbiol.">
        <title>The Global Catalogue of Microorganisms (GCM) 10K type strain sequencing project: providing services to taxonomists for standard genome sequencing and annotation.</title>
        <authorList>
            <consortium name="The Broad Institute Genomics Platform"/>
            <consortium name="The Broad Institute Genome Sequencing Center for Infectious Disease"/>
            <person name="Wu L."/>
            <person name="Ma J."/>
        </authorList>
    </citation>
    <scope>NUCLEOTIDE SEQUENCE [LARGE SCALE GENOMIC DNA]</scope>
    <source>
        <strain evidence="7">JCM 14330</strain>
    </source>
</reference>
<evidence type="ECO:0000313" key="6">
    <source>
        <dbReference type="EMBL" id="GAA0506195.1"/>
    </source>
</evidence>
<feature type="domain" description="ABC transporter" evidence="5">
    <location>
        <begin position="25"/>
        <end position="55"/>
    </location>
</feature>
<dbReference type="SUPFAM" id="SSF52540">
    <property type="entry name" value="P-loop containing nucleoside triphosphate hydrolases"/>
    <property type="match status" value="1"/>
</dbReference>
<feature type="compositionally biased region" description="Low complexity" evidence="4">
    <location>
        <begin position="84"/>
        <end position="99"/>
    </location>
</feature>
<comment type="caution">
    <text evidence="6">The sequence shown here is derived from an EMBL/GenBank/DDBJ whole genome shotgun (WGS) entry which is preliminary data.</text>
</comment>
<dbReference type="Pfam" id="PF00005">
    <property type="entry name" value="ABC_tran"/>
    <property type="match status" value="1"/>
</dbReference>
<gene>
    <name evidence="6" type="ORF">GCM10009097_24040</name>
</gene>
<comment type="similarity">
    <text evidence="1">Belongs to the ABC transporter superfamily.</text>
</comment>
<evidence type="ECO:0000256" key="2">
    <source>
        <dbReference type="ARBA" id="ARBA00022448"/>
    </source>
</evidence>
<name>A0ABP3LTB9_9BURK</name>
<accession>A0ABP3LTB9</accession>
<dbReference type="Proteomes" id="UP001501706">
    <property type="component" value="Unassembled WGS sequence"/>
</dbReference>
<dbReference type="InterPro" id="IPR003439">
    <property type="entry name" value="ABC_transporter-like_ATP-bd"/>
</dbReference>
<evidence type="ECO:0000256" key="4">
    <source>
        <dbReference type="SAM" id="MobiDB-lite"/>
    </source>
</evidence>
<organism evidence="6 7">
    <name type="scientific">Pigmentiphaga daeguensis</name>
    <dbReference type="NCBI Taxonomy" id="414049"/>
    <lineage>
        <taxon>Bacteria</taxon>
        <taxon>Pseudomonadati</taxon>
        <taxon>Pseudomonadota</taxon>
        <taxon>Betaproteobacteria</taxon>
        <taxon>Burkholderiales</taxon>
        <taxon>Alcaligenaceae</taxon>
        <taxon>Pigmentiphaga</taxon>
    </lineage>
</organism>
<sequence length="99" mass="11042">MRRAPAIVPKFPHLTWSIHGHRNLRRRLSGGERQMLAIGRALITNPQLLPLDEPIDGLALSMSQRAIVLRHAQGETTWEGTLIRTTSTPNRRSTTNAAS</sequence>
<evidence type="ECO:0000256" key="3">
    <source>
        <dbReference type="ARBA" id="ARBA00022970"/>
    </source>
</evidence>
<keyword evidence="3" id="KW-0029">Amino-acid transport</keyword>
<protein>
    <recommendedName>
        <fullName evidence="5">ABC transporter domain-containing protein</fullName>
    </recommendedName>
</protein>
<dbReference type="EMBL" id="BAAAEN010000008">
    <property type="protein sequence ID" value="GAA0506195.1"/>
    <property type="molecule type" value="Genomic_DNA"/>
</dbReference>
<feature type="region of interest" description="Disordered" evidence="4">
    <location>
        <begin position="79"/>
        <end position="99"/>
    </location>
</feature>
<evidence type="ECO:0000256" key="1">
    <source>
        <dbReference type="ARBA" id="ARBA00005417"/>
    </source>
</evidence>
<evidence type="ECO:0000259" key="5">
    <source>
        <dbReference type="Pfam" id="PF00005"/>
    </source>
</evidence>
<dbReference type="PANTHER" id="PTHR43820:SF4">
    <property type="entry name" value="HIGH-AFFINITY BRANCHED-CHAIN AMINO ACID TRANSPORT ATP-BINDING PROTEIN LIVF"/>
    <property type="match status" value="1"/>
</dbReference>
<evidence type="ECO:0000313" key="7">
    <source>
        <dbReference type="Proteomes" id="UP001501706"/>
    </source>
</evidence>
<dbReference type="InterPro" id="IPR052156">
    <property type="entry name" value="BCAA_Transport_ATP-bd_LivF"/>
</dbReference>
<dbReference type="Gene3D" id="3.40.50.300">
    <property type="entry name" value="P-loop containing nucleotide triphosphate hydrolases"/>
    <property type="match status" value="1"/>
</dbReference>
<proteinExistence type="inferred from homology"/>
<dbReference type="InterPro" id="IPR027417">
    <property type="entry name" value="P-loop_NTPase"/>
</dbReference>
<keyword evidence="2" id="KW-0813">Transport</keyword>
<keyword evidence="7" id="KW-1185">Reference proteome</keyword>